<name>A0ABD1WGY8_9LAMI</name>
<evidence type="ECO:0000313" key="2">
    <source>
        <dbReference type="EMBL" id="KAL2548710.1"/>
    </source>
</evidence>
<organism evidence="2 3">
    <name type="scientific">Forsythia ovata</name>
    <dbReference type="NCBI Taxonomy" id="205694"/>
    <lineage>
        <taxon>Eukaryota</taxon>
        <taxon>Viridiplantae</taxon>
        <taxon>Streptophyta</taxon>
        <taxon>Embryophyta</taxon>
        <taxon>Tracheophyta</taxon>
        <taxon>Spermatophyta</taxon>
        <taxon>Magnoliopsida</taxon>
        <taxon>eudicotyledons</taxon>
        <taxon>Gunneridae</taxon>
        <taxon>Pentapetalae</taxon>
        <taxon>asterids</taxon>
        <taxon>lamiids</taxon>
        <taxon>Lamiales</taxon>
        <taxon>Oleaceae</taxon>
        <taxon>Forsythieae</taxon>
        <taxon>Forsythia</taxon>
    </lineage>
</organism>
<evidence type="ECO:0000256" key="1">
    <source>
        <dbReference type="SAM" id="MobiDB-lite"/>
    </source>
</evidence>
<sequence>MKKLTKSTVISDKRPRIRDENQENDRVETTTLGSSQLITKRTIQKKIGYNATSYEQYLKSQPNLTAVIGPSENCTVLNEEALTVYIEKSNMDDKNQEDEVDDQNTGLNEHDALSENIKMNGK</sequence>
<reference evidence="3" key="1">
    <citation type="submission" date="2024-07" db="EMBL/GenBank/DDBJ databases">
        <title>Two chromosome-level genome assemblies of Korean endemic species Abeliophyllum distichum and Forsythia ovata (Oleaceae).</title>
        <authorList>
            <person name="Jang H."/>
        </authorList>
    </citation>
    <scope>NUCLEOTIDE SEQUENCE [LARGE SCALE GENOMIC DNA]</scope>
</reference>
<feature type="compositionally biased region" description="Polar residues" evidence="1">
    <location>
        <begin position="1"/>
        <end position="10"/>
    </location>
</feature>
<feature type="compositionally biased region" description="Basic and acidic residues" evidence="1">
    <location>
        <begin position="11"/>
        <end position="28"/>
    </location>
</feature>
<dbReference type="EMBL" id="JBFOLJ010000003">
    <property type="protein sequence ID" value="KAL2548710.1"/>
    <property type="molecule type" value="Genomic_DNA"/>
</dbReference>
<dbReference type="AlphaFoldDB" id="A0ABD1WGY8"/>
<evidence type="ECO:0000313" key="3">
    <source>
        <dbReference type="Proteomes" id="UP001604277"/>
    </source>
</evidence>
<comment type="caution">
    <text evidence="2">The sequence shown here is derived from an EMBL/GenBank/DDBJ whole genome shotgun (WGS) entry which is preliminary data.</text>
</comment>
<feature type="region of interest" description="Disordered" evidence="1">
    <location>
        <begin position="1"/>
        <end position="32"/>
    </location>
</feature>
<accession>A0ABD1WGY8</accession>
<keyword evidence="3" id="KW-1185">Reference proteome</keyword>
<dbReference type="Proteomes" id="UP001604277">
    <property type="component" value="Unassembled WGS sequence"/>
</dbReference>
<gene>
    <name evidence="2" type="ORF">Fot_10240</name>
</gene>
<feature type="region of interest" description="Disordered" evidence="1">
    <location>
        <begin position="89"/>
        <end position="122"/>
    </location>
</feature>
<protein>
    <submittedName>
        <fullName evidence="2">Uncharacterized protein</fullName>
    </submittedName>
</protein>
<proteinExistence type="predicted"/>